<dbReference type="Pfam" id="PF13490">
    <property type="entry name" value="zf-HC2"/>
    <property type="match status" value="1"/>
</dbReference>
<dbReference type="Proteomes" id="UP000612233">
    <property type="component" value="Unassembled WGS sequence"/>
</dbReference>
<dbReference type="Pfam" id="PF03544">
    <property type="entry name" value="TonB_C"/>
    <property type="match status" value="1"/>
</dbReference>
<evidence type="ECO:0000256" key="1">
    <source>
        <dbReference type="SAM" id="MobiDB-lite"/>
    </source>
</evidence>
<dbReference type="Gene3D" id="3.30.1150.10">
    <property type="match status" value="1"/>
</dbReference>
<dbReference type="RefSeq" id="WP_191006592.1">
    <property type="nucleotide sequence ID" value="NZ_JACXAD010000023.1"/>
</dbReference>
<feature type="domain" description="TonB C-terminal" evidence="2">
    <location>
        <begin position="307"/>
        <end position="394"/>
    </location>
</feature>
<name>A0A927GKP5_9BACT</name>
<dbReference type="AlphaFoldDB" id="A0A927GKP5"/>
<dbReference type="GO" id="GO:0098797">
    <property type="term" value="C:plasma membrane protein complex"/>
    <property type="evidence" value="ECO:0007669"/>
    <property type="project" value="TreeGrafter"/>
</dbReference>
<dbReference type="PANTHER" id="PTHR33446">
    <property type="entry name" value="PROTEIN TONB-RELATED"/>
    <property type="match status" value="1"/>
</dbReference>
<dbReference type="SUPFAM" id="SSF74653">
    <property type="entry name" value="TolA/TonB C-terminal domain"/>
    <property type="match status" value="1"/>
</dbReference>
<dbReference type="GO" id="GO:0031992">
    <property type="term" value="F:energy transducer activity"/>
    <property type="evidence" value="ECO:0007669"/>
    <property type="project" value="TreeGrafter"/>
</dbReference>
<dbReference type="EMBL" id="JACXAD010000023">
    <property type="protein sequence ID" value="MBD2769782.1"/>
    <property type="molecule type" value="Genomic_DNA"/>
</dbReference>
<gene>
    <name evidence="3" type="ORF">IC235_17980</name>
</gene>
<dbReference type="InterPro" id="IPR051045">
    <property type="entry name" value="TonB-dependent_transducer"/>
</dbReference>
<dbReference type="InterPro" id="IPR037682">
    <property type="entry name" value="TonB_C"/>
</dbReference>
<dbReference type="InterPro" id="IPR041916">
    <property type="entry name" value="Anti_sigma_zinc_sf"/>
</dbReference>
<protein>
    <submittedName>
        <fullName evidence="3">Energy transducer TonB</fullName>
    </submittedName>
</protein>
<evidence type="ECO:0000313" key="4">
    <source>
        <dbReference type="Proteomes" id="UP000612233"/>
    </source>
</evidence>
<proteinExistence type="predicted"/>
<dbReference type="GO" id="GO:0055085">
    <property type="term" value="P:transmembrane transport"/>
    <property type="evidence" value="ECO:0007669"/>
    <property type="project" value="InterPro"/>
</dbReference>
<organism evidence="3 4">
    <name type="scientific">Hymenobacter montanus</name>
    <dbReference type="NCBI Taxonomy" id="2771359"/>
    <lineage>
        <taxon>Bacteria</taxon>
        <taxon>Pseudomonadati</taxon>
        <taxon>Bacteroidota</taxon>
        <taxon>Cytophagia</taxon>
        <taxon>Cytophagales</taxon>
        <taxon>Hymenobacteraceae</taxon>
        <taxon>Hymenobacter</taxon>
    </lineage>
</organism>
<feature type="compositionally biased region" description="Basic and acidic residues" evidence="1">
    <location>
        <begin position="238"/>
        <end position="249"/>
    </location>
</feature>
<keyword evidence="4" id="KW-1185">Reference proteome</keyword>
<evidence type="ECO:0000313" key="3">
    <source>
        <dbReference type="EMBL" id="MBD2769782.1"/>
    </source>
</evidence>
<feature type="region of interest" description="Disordered" evidence="1">
    <location>
        <begin position="123"/>
        <end position="159"/>
    </location>
</feature>
<dbReference type="PROSITE" id="PS52015">
    <property type="entry name" value="TONB_CTD"/>
    <property type="match status" value="1"/>
</dbReference>
<reference evidence="3" key="1">
    <citation type="submission" date="2020-09" db="EMBL/GenBank/DDBJ databases">
        <authorList>
            <person name="Kim M.K."/>
        </authorList>
    </citation>
    <scope>NUCLEOTIDE SEQUENCE</scope>
    <source>
        <strain evidence="3">BT664</strain>
    </source>
</reference>
<accession>A0A927GKP5</accession>
<dbReference type="Gene3D" id="1.10.10.1320">
    <property type="entry name" value="Anti-sigma factor, zinc-finger domain"/>
    <property type="match status" value="1"/>
</dbReference>
<feature type="region of interest" description="Disordered" evidence="1">
    <location>
        <begin position="234"/>
        <end position="260"/>
    </location>
</feature>
<dbReference type="PANTHER" id="PTHR33446:SF2">
    <property type="entry name" value="PROTEIN TONB"/>
    <property type="match status" value="1"/>
</dbReference>
<sequence>MLLADSPFAPPPIPGPHPGTAELRAYAAGTLAPAEEHRIESHLLDCERCSDLVEGFSMTDAATTDRAVAELSSRLQARLSRAEPAATRWAVPRIAAAAALLGAVGAGIWGWEQHATTAPDIATTTTTRPQYNAREGSAPRVSLPEPVAPTPDSSAPVATAPIAPAKDSYAALSRAPSSRKAVGRERELANNVLPDVTEDAKVPAAEAAGDAPGEPLGAPALSEVTVGAARGKLAEATSAKENDERRDQKAPVTDTVVAPPPTIAANRSMAKSKASSAEIVAGGLAPARVANTPMPAAPAIAPAPVGGTLALREYLRREAGGFVPEANASRLDGNVRVRFVVGPDGKLSDLKVTRGLRADYDAEALRIVCEGPAWQPGIAGGRRAPLPMEVTVPF</sequence>
<comment type="caution">
    <text evidence="3">The sequence shown here is derived from an EMBL/GenBank/DDBJ whole genome shotgun (WGS) entry which is preliminary data.</text>
</comment>
<dbReference type="InterPro" id="IPR027383">
    <property type="entry name" value="Znf_put"/>
</dbReference>
<evidence type="ECO:0000259" key="2">
    <source>
        <dbReference type="PROSITE" id="PS52015"/>
    </source>
</evidence>